<dbReference type="SUPFAM" id="SSF55729">
    <property type="entry name" value="Acyl-CoA N-acyltransferases (Nat)"/>
    <property type="match status" value="1"/>
</dbReference>
<proteinExistence type="predicted"/>
<dbReference type="EMBL" id="SPQZ01000004">
    <property type="protein sequence ID" value="TFV96949.1"/>
    <property type="molecule type" value="Genomic_DNA"/>
</dbReference>
<dbReference type="InterPro" id="IPR038740">
    <property type="entry name" value="BioF2-like_GNAT_dom"/>
</dbReference>
<keyword evidence="3" id="KW-1185">Reference proteome</keyword>
<organism evidence="2 3">
    <name type="scientific">Orlajensenia leifsoniae</name>
    <dbReference type="NCBI Taxonomy" id="2561933"/>
    <lineage>
        <taxon>Bacteria</taxon>
        <taxon>Bacillati</taxon>
        <taxon>Actinomycetota</taxon>
        <taxon>Actinomycetes</taxon>
        <taxon>Micrococcales</taxon>
        <taxon>Microbacteriaceae</taxon>
        <taxon>Orlajensenia</taxon>
    </lineage>
</organism>
<evidence type="ECO:0000313" key="3">
    <source>
        <dbReference type="Proteomes" id="UP000298127"/>
    </source>
</evidence>
<feature type="domain" description="BioF2-like acetyltransferase" evidence="1">
    <location>
        <begin position="145"/>
        <end position="278"/>
    </location>
</feature>
<dbReference type="InterPro" id="IPR050644">
    <property type="entry name" value="PG_Glycine_Bridge_Synth"/>
</dbReference>
<name>A0A4Y9QX28_9MICO</name>
<sequence>MTAIAMRHAAIAPPSVYFTTAYGQADATGSASADWISLSSADGRWQIPLVVTKAAEGVKFASTPNGYAGIWADPDLSRSEIDASWQASLAALGSAGIVTVFLRFAPFAPDARFDGLPGLDAQRISATCLVHVDASDAMWGRMAGRARTAIRKASNTGMRVAVAPMEGAQSDSMRRFRRLYDSTMNRIGAAERYRFDDSYFSRLAELGSRLHVASVVDSRGETVAAALVLLDPTVAHYHLAGSDPEAARSGANNLLVWGIMEHAQRVGRTAVHLGGGRSDRDSLHKFKSSFGSEDMDFRIGRLVVDEDRYLSLIDKRAKELSTSPSALLAQGFFPAFAIQPS</sequence>
<gene>
    <name evidence="2" type="ORF">E4M00_12900</name>
</gene>
<reference evidence="2 3" key="1">
    <citation type="journal article" date="2018" name="J. Microbiol.">
        <title>Leifsonia flava sp. nov., a novel actinobacterium isolated from the rhizosphere of Aquilegia viridiflora.</title>
        <authorList>
            <person name="Cai Y."/>
            <person name="Tao W.Z."/>
            <person name="Ma Y.J."/>
            <person name="Cheng J."/>
            <person name="Zhang M.Y."/>
            <person name="Zhang Y.X."/>
        </authorList>
    </citation>
    <scope>NUCLEOTIDE SEQUENCE [LARGE SCALE GENOMIC DNA]</scope>
    <source>
        <strain evidence="2 3">SYP-B2174</strain>
    </source>
</reference>
<protein>
    <submittedName>
        <fullName evidence="2">GNAT family N-acetyltransferase</fullName>
    </submittedName>
</protein>
<dbReference type="Gene3D" id="3.40.630.30">
    <property type="match status" value="1"/>
</dbReference>
<evidence type="ECO:0000313" key="2">
    <source>
        <dbReference type="EMBL" id="TFV96949.1"/>
    </source>
</evidence>
<comment type="caution">
    <text evidence="2">The sequence shown here is derived from an EMBL/GenBank/DDBJ whole genome shotgun (WGS) entry which is preliminary data.</text>
</comment>
<keyword evidence="2" id="KW-0808">Transferase</keyword>
<accession>A0A4Y9QX28</accession>
<dbReference type="RefSeq" id="WP_135120905.1">
    <property type="nucleotide sequence ID" value="NZ_SPQZ01000004.1"/>
</dbReference>
<dbReference type="InterPro" id="IPR016181">
    <property type="entry name" value="Acyl_CoA_acyltransferase"/>
</dbReference>
<dbReference type="PANTHER" id="PTHR36174">
    <property type="entry name" value="LIPID II:GLYCINE GLYCYLTRANSFERASE"/>
    <property type="match status" value="1"/>
</dbReference>
<dbReference type="AlphaFoldDB" id="A0A4Y9QX28"/>
<dbReference type="Proteomes" id="UP000298127">
    <property type="component" value="Unassembled WGS sequence"/>
</dbReference>
<evidence type="ECO:0000259" key="1">
    <source>
        <dbReference type="Pfam" id="PF13480"/>
    </source>
</evidence>
<dbReference type="PANTHER" id="PTHR36174:SF1">
    <property type="entry name" value="LIPID II:GLYCINE GLYCYLTRANSFERASE"/>
    <property type="match status" value="1"/>
</dbReference>
<dbReference type="GO" id="GO:0016740">
    <property type="term" value="F:transferase activity"/>
    <property type="evidence" value="ECO:0007669"/>
    <property type="project" value="UniProtKB-KW"/>
</dbReference>
<dbReference type="Pfam" id="PF13480">
    <property type="entry name" value="Acetyltransf_6"/>
    <property type="match status" value="1"/>
</dbReference>